<dbReference type="InParanoid" id="A0A067P7U9"/>
<evidence type="ECO:0000259" key="4">
    <source>
        <dbReference type="PROSITE" id="PS01031"/>
    </source>
</evidence>
<evidence type="ECO:0000313" key="6">
    <source>
        <dbReference type="Proteomes" id="UP000027265"/>
    </source>
</evidence>
<keyword evidence="6" id="KW-1185">Reference proteome</keyword>
<dbReference type="Proteomes" id="UP000027265">
    <property type="component" value="Unassembled WGS sequence"/>
</dbReference>
<evidence type="ECO:0000256" key="1">
    <source>
        <dbReference type="PROSITE-ProRule" id="PRU00285"/>
    </source>
</evidence>
<sequence>RMDLCDSPDSPRLTATIELPGMKKDDLSIEVFNGDTLTAPTTARSQSASVSPAPPTTRTRYPVQELKYGQFRRVIALPAGVKATEIAASMADGMLIISWPRVSSASLPPTRHIDVA</sequence>
<dbReference type="OrthoDB" id="1431247at2759"/>
<feature type="domain" description="SHSP" evidence="4">
    <location>
        <begin position="1"/>
        <end position="116"/>
    </location>
</feature>
<comment type="similarity">
    <text evidence="1 2">Belongs to the small heat shock protein (HSP20) family.</text>
</comment>
<evidence type="ECO:0000313" key="5">
    <source>
        <dbReference type="EMBL" id="KDQ50938.1"/>
    </source>
</evidence>
<dbReference type="PROSITE" id="PS01031">
    <property type="entry name" value="SHSP"/>
    <property type="match status" value="1"/>
</dbReference>
<dbReference type="InterPro" id="IPR002068">
    <property type="entry name" value="A-crystallin/Hsp20_dom"/>
</dbReference>
<dbReference type="Gene3D" id="2.60.40.790">
    <property type="match status" value="1"/>
</dbReference>
<dbReference type="HOGENOM" id="CLU_046737_8_11_1"/>
<evidence type="ECO:0000256" key="2">
    <source>
        <dbReference type="RuleBase" id="RU003616"/>
    </source>
</evidence>
<dbReference type="AlphaFoldDB" id="A0A067P7U9"/>
<dbReference type="Pfam" id="PF00011">
    <property type="entry name" value="HSP20"/>
    <property type="match status" value="1"/>
</dbReference>
<organism evidence="5 6">
    <name type="scientific">Jaapia argillacea MUCL 33604</name>
    <dbReference type="NCBI Taxonomy" id="933084"/>
    <lineage>
        <taxon>Eukaryota</taxon>
        <taxon>Fungi</taxon>
        <taxon>Dikarya</taxon>
        <taxon>Basidiomycota</taxon>
        <taxon>Agaricomycotina</taxon>
        <taxon>Agaricomycetes</taxon>
        <taxon>Agaricomycetidae</taxon>
        <taxon>Jaapiales</taxon>
        <taxon>Jaapiaceae</taxon>
        <taxon>Jaapia</taxon>
    </lineage>
</organism>
<gene>
    <name evidence="5" type="ORF">JAAARDRAFT_141130</name>
</gene>
<reference evidence="6" key="1">
    <citation type="journal article" date="2014" name="Proc. Natl. Acad. Sci. U.S.A.">
        <title>Extensive sampling of basidiomycete genomes demonstrates inadequacy of the white-rot/brown-rot paradigm for wood decay fungi.</title>
        <authorList>
            <person name="Riley R."/>
            <person name="Salamov A.A."/>
            <person name="Brown D.W."/>
            <person name="Nagy L.G."/>
            <person name="Floudas D."/>
            <person name="Held B.W."/>
            <person name="Levasseur A."/>
            <person name="Lombard V."/>
            <person name="Morin E."/>
            <person name="Otillar R."/>
            <person name="Lindquist E.A."/>
            <person name="Sun H."/>
            <person name="LaButti K.M."/>
            <person name="Schmutz J."/>
            <person name="Jabbour D."/>
            <person name="Luo H."/>
            <person name="Baker S.E."/>
            <person name="Pisabarro A.G."/>
            <person name="Walton J.D."/>
            <person name="Blanchette R.A."/>
            <person name="Henrissat B."/>
            <person name="Martin F."/>
            <person name="Cullen D."/>
            <person name="Hibbett D.S."/>
            <person name="Grigoriev I.V."/>
        </authorList>
    </citation>
    <scope>NUCLEOTIDE SEQUENCE [LARGE SCALE GENOMIC DNA]</scope>
    <source>
        <strain evidence="6">MUCL 33604</strain>
    </source>
</reference>
<feature type="region of interest" description="Disordered" evidence="3">
    <location>
        <begin position="38"/>
        <end position="59"/>
    </location>
</feature>
<name>A0A067P7U9_9AGAM</name>
<dbReference type="CDD" id="cd06464">
    <property type="entry name" value="ACD_sHsps-like"/>
    <property type="match status" value="1"/>
</dbReference>
<accession>A0A067P7U9</accession>
<dbReference type="STRING" id="933084.A0A067P7U9"/>
<protein>
    <recommendedName>
        <fullName evidence="4">SHSP domain-containing protein</fullName>
    </recommendedName>
</protein>
<proteinExistence type="inferred from homology"/>
<feature type="compositionally biased region" description="Polar residues" evidence="3">
    <location>
        <begin position="38"/>
        <end position="50"/>
    </location>
</feature>
<feature type="non-terminal residue" evidence="5">
    <location>
        <position position="1"/>
    </location>
</feature>
<evidence type="ECO:0000256" key="3">
    <source>
        <dbReference type="SAM" id="MobiDB-lite"/>
    </source>
</evidence>
<dbReference type="EMBL" id="KL197753">
    <property type="protein sequence ID" value="KDQ50938.1"/>
    <property type="molecule type" value="Genomic_DNA"/>
</dbReference>
<dbReference type="SUPFAM" id="SSF49764">
    <property type="entry name" value="HSP20-like chaperones"/>
    <property type="match status" value="1"/>
</dbReference>
<dbReference type="InterPro" id="IPR008978">
    <property type="entry name" value="HSP20-like_chaperone"/>
</dbReference>